<sequence>MKADKASQTAQYMALFRALETTQPANKRLFKDPYAVSFLDGKLNWAARLSFLSFVRNYVQRTIHKKIPGALTSGIARTRYIDDLLQQTIQQNIQQVIILGAGFDTRALRLDALSNMPVIEIDHPNTAQKKTAILQKTLGHLPNHIHYWQIDFNKESLQQLAVREKLDFSIPTTIIWEGVTNYLNAEAINKTFAFASEFATGSYIIFTYVHQQVLDAPETFFGAQKLLQDLDAIEERWTFGFNPEKLSLYLQSYNFVLLEDSGAADYRDRYLPNRPEKGYEFYRVAFAYKA</sequence>
<dbReference type="Gene3D" id="3.40.50.150">
    <property type="entry name" value="Vaccinia Virus protein VP39"/>
    <property type="match status" value="1"/>
</dbReference>
<gene>
    <name evidence="5" type="ORF">A4H97_20425</name>
</gene>
<evidence type="ECO:0000256" key="3">
    <source>
        <dbReference type="ARBA" id="ARBA00022679"/>
    </source>
</evidence>
<keyword evidence="6" id="KW-1185">Reference proteome</keyword>
<dbReference type="Proteomes" id="UP000192610">
    <property type="component" value="Unassembled WGS sequence"/>
</dbReference>
<evidence type="ECO:0000256" key="4">
    <source>
        <dbReference type="RuleBase" id="RU362030"/>
    </source>
</evidence>
<name>A0A1V9FC35_9BACT</name>
<dbReference type="SUPFAM" id="SSF53335">
    <property type="entry name" value="S-adenosyl-L-methionine-dependent methyltransferases"/>
    <property type="match status" value="1"/>
</dbReference>
<dbReference type="NCBIfam" id="TIGR00027">
    <property type="entry name" value="mthyl_TIGR00027"/>
    <property type="match status" value="1"/>
</dbReference>
<dbReference type="Pfam" id="PF04072">
    <property type="entry name" value="LCM"/>
    <property type="match status" value="1"/>
</dbReference>
<dbReference type="InterPro" id="IPR007213">
    <property type="entry name" value="Ppm1/Ppm2/Tcmp"/>
</dbReference>
<comment type="function">
    <text evidence="4">Exhibits S-adenosyl-L-methionine-dependent methyltransferase activity.</text>
</comment>
<protein>
    <recommendedName>
        <fullName evidence="4">S-adenosyl-L-methionine-dependent methyltransferase</fullName>
        <ecNumber evidence="4">2.1.1.-</ecNumber>
    </recommendedName>
</protein>
<comment type="caution">
    <text evidence="5">The sequence shown here is derived from an EMBL/GenBank/DDBJ whole genome shotgun (WGS) entry which is preliminary data.</text>
</comment>
<evidence type="ECO:0000256" key="2">
    <source>
        <dbReference type="ARBA" id="ARBA00022603"/>
    </source>
</evidence>
<dbReference type="InterPro" id="IPR011610">
    <property type="entry name" value="SAM_mthyl_Trfase_ML2640-like"/>
</dbReference>
<dbReference type="OrthoDB" id="9806164at2"/>
<evidence type="ECO:0000256" key="1">
    <source>
        <dbReference type="ARBA" id="ARBA00008138"/>
    </source>
</evidence>
<dbReference type="AlphaFoldDB" id="A0A1V9FC35"/>
<accession>A0A1V9FC35</accession>
<dbReference type="GO" id="GO:0008168">
    <property type="term" value="F:methyltransferase activity"/>
    <property type="evidence" value="ECO:0007669"/>
    <property type="project" value="UniProtKB-UniRule"/>
</dbReference>
<dbReference type="GO" id="GO:0032259">
    <property type="term" value="P:methylation"/>
    <property type="evidence" value="ECO:0007669"/>
    <property type="project" value="UniProtKB-KW"/>
</dbReference>
<keyword evidence="2 4" id="KW-0489">Methyltransferase</keyword>
<dbReference type="EMBL" id="LVXG01000002">
    <property type="protein sequence ID" value="OQP55955.1"/>
    <property type="molecule type" value="Genomic_DNA"/>
</dbReference>
<evidence type="ECO:0000313" key="6">
    <source>
        <dbReference type="Proteomes" id="UP000192610"/>
    </source>
</evidence>
<dbReference type="InterPro" id="IPR029063">
    <property type="entry name" value="SAM-dependent_MTases_sf"/>
</dbReference>
<dbReference type="RefSeq" id="WP_081197162.1">
    <property type="nucleotide sequence ID" value="NZ_FOCZ01000010.1"/>
</dbReference>
<proteinExistence type="inferred from homology"/>
<dbReference type="PANTHER" id="PTHR43619">
    <property type="entry name" value="S-ADENOSYL-L-METHIONINE-DEPENDENT METHYLTRANSFERASE YKTD-RELATED"/>
    <property type="match status" value="1"/>
</dbReference>
<dbReference type="EC" id="2.1.1.-" evidence="4"/>
<organism evidence="5 6">
    <name type="scientific">Niastella yeongjuensis</name>
    <dbReference type="NCBI Taxonomy" id="354355"/>
    <lineage>
        <taxon>Bacteria</taxon>
        <taxon>Pseudomonadati</taxon>
        <taxon>Bacteroidota</taxon>
        <taxon>Chitinophagia</taxon>
        <taxon>Chitinophagales</taxon>
        <taxon>Chitinophagaceae</taxon>
        <taxon>Niastella</taxon>
    </lineage>
</organism>
<evidence type="ECO:0000313" key="5">
    <source>
        <dbReference type="EMBL" id="OQP55955.1"/>
    </source>
</evidence>
<dbReference type="STRING" id="354355.SAMN05660816_04990"/>
<keyword evidence="3 5" id="KW-0808">Transferase</keyword>
<reference evidence="6" key="1">
    <citation type="submission" date="2016-04" db="EMBL/GenBank/DDBJ databases">
        <authorList>
            <person name="Chen L."/>
            <person name="Zhuang W."/>
            <person name="Wang G."/>
        </authorList>
    </citation>
    <scope>NUCLEOTIDE SEQUENCE [LARGE SCALE GENOMIC DNA]</scope>
    <source>
        <strain evidence="6">17621</strain>
    </source>
</reference>
<comment type="similarity">
    <text evidence="1 4">Belongs to the UPF0677 family.</text>
</comment>
<keyword evidence="4" id="KW-0949">S-adenosyl-L-methionine</keyword>
<dbReference type="PANTHER" id="PTHR43619:SF2">
    <property type="entry name" value="S-ADENOSYL-L-METHIONINE-DEPENDENT METHYLTRANSFERASES SUPERFAMILY PROTEIN"/>
    <property type="match status" value="1"/>
</dbReference>